<evidence type="ECO:0000256" key="1">
    <source>
        <dbReference type="SAM" id="MobiDB-lite"/>
    </source>
</evidence>
<dbReference type="AlphaFoldDB" id="A0A147B931"/>
<reference evidence="2" key="1">
    <citation type="submission" date="2016-03" db="EMBL/GenBank/DDBJ databases">
        <title>Gut transcriptome analysis on engorged females of Ornithodoros mimon (Acari: Argasidae) and phylogenetic inferences of soft ticks.</title>
        <authorList>
            <person name="Landulfo G.A."/>
            <person name="Giovanni D."/>
            <person name="Carvalho E."/>
            <person name="Junqueira-de-Azevedo I."/>
            <person name="Patane J."/>
            <person name="Mendoca R."/>
            <person name="Barros-Battesti D."/>
        </authorList>
    </citation>
    <scope>NUCLEOTIDE SEQUENCE</scope>
    <source>
        <strain evidence="2">Females</strain>
        <tissue evidence="2">Gut</tissue>
    </source>
</reference>
<feature type="region of interest" description="Disordered" evidence="1">
    <location>
        <begin position="60"/>
        <end position="148"/>
    </location>
</feature>
<feature type="non-terminal residue" evidence="2">
    <location>
        <position position="1"/>
    </location>
</feature>
<evidence type="ECO:0000313" key="2">
    <source>
        <dbReference type="EMBL" id="JAR87286.1"/>
    </source>
</evidence>
<feature type="compositionally biased region" description="Low complexity" evidence="1">
    <location>
        <begin position="75"/>
        <end position="86"/>
    </location>
</feature>
<sequence>HIHRVGNSVVAWRQQLNERSLPFKLCLGVNVNTVLQHKEHAGSHEALLFSNMRIKVEKGEEISMSTTHSRKSLPTTAASAGSASTAVTHPVKVKQEPREAPRNDGNSHGREVSEERDWYRRRPLFSHVRSEGIKREYSPKAPKTEKST</sequence>
<feature type="compositionally biased region" description="Basic and acidic residues" evidence="1">
    <location>
        <begin position="93"/>
        <end position="120"/>
    </location>
</feature>
<feature type="compositionally biased region" description="Basic and acidic residues" evidence="1">
    <location>
        <begin position="128"/>
        <end position="148"/>
    </location>
</feature>
<accession>A0A147B931</accession>
<proteinExistence type="predicted"/>
<organism evidence="2">
    <name type="scientific">Alectorobius mimon</name>
    <dbReference type="NCBI Taxonomy" id="360319"/>
    <lineage>
        <taxon>Eukaryota</taxon>
        <taxon>Metazoa</taxon>
        <taxon>Ecdysozoa</taxon>
        <taxon>Arthropoda</taxon>
        <taxon>Chelicerata</taxon>
        <taxon>Arachnida</taxon>
        <taxon>Acari</taxon>
        <taxon>Parasitiformes</taxon>
        <taxon>Ixodida</taxon>
        <taxon>Ixodoidea</taxon>
        <taxon>Argasidae</taxon>
        <taxon>Ornithodorinae</taxon>
        <taxon>Alectorobius</taxon>
    </lineage>
</organism>
<dbReference type="EMBL" id="GEIB01000678">
    <property type="protein sequence ID" value="JAR87286.1"/>
    <property type="molecule type" value="Transcribed_RNA"/>
</dbReference>
<feature type="non-terminal residue" evidence="2">
    <location>
        <position position="148"/>
    </location>
</feature>
<name>A0A147B931_9ACAR</name>
<protein>
    <submittedName>
        <fullName evidence="2">Uncharacterized protein</fullName>
    </submittedName>
</protein>